<dbReference type="EMBL" id="UOGL01000517">
    <property type="protein sequence ID" value="VAX41163.1"/>
    <property type="molecule type" value="Genomic_DNA"/>
</dbReference>
<proteinExistence type="inferred from homology"/>
<dbReference type="FunFam" id="3.40.50.620:FF:000114">
    <property type="entry name" value="Pantothenate synthetase"/>
    <property type="match status" value="1"/>
</dbReference>
<dbReference type="Pfam" id="PF02569">
    <property type="entry name" value="Pantoate_ligase"/>
    <property type="match status" value="1"/>
</dbReference>
<dbReference type="Gene3D" id="3.30.1300.10">
    <property type="entry name" value="Pantoate-beta-alanine ligase, C-terminal domain"/>
    <property type="match status" value="1"/>
</dbReference>
<comment type="subcellular location">
    <subcellularLocation>
        <location evidence="1">Cytoplasm</location>
    </subcellularLocation>
</comment>
<dbReference type="InterPro" id="IPR004821">
    <property type="entry name" value="Cyt_trans-like"/>
</dbReference>
<evidence type="ECO:0000256" key="10">
    <source>
        <dbReference type="ARBA" id="ARBA00048258"/>
    </source>
</evidence>
<reference evidence="12" key="1">
    <citation type="submission" date="2018-06" db="EMBL/GenBank/DDBJ databases">
        <authorList>
            <person name="Zhirakovskaya E."/>
        </authorList>
    </citation>
    <scope>NUCLEOTIDE SEQUENCE</scope>
</reference>
<evidence type="ECO:0000256" key="4">
    <source>
        <dbReference type="ARBA" id="ARBA00012219"/>
    </source>
</evidence>
<evidence type="ECO:0000256" key="9">
    <source>
        <dbReference type="ARBA" id="ARBA00022840"/>
    </source>
</evidence>
<dbReference type="GO" id="GO:0005524">
    <property type="term" value="F:ATP binding"/>
    <property type="evidence" value="ECO:0007669"/>
    <property type="project" value="UniProtKB-KW"/>
</dbReference>
<protein>
    <recommendedName>
        <fullName evidence="4">pantoate--beta-alanine ligase (AMP-forming)</fullName>
        <ecNumber evidence="4">6.3.2.1</ecNumber>
    </recommendedName>
</protein>
<dbReference type="GO" id="GO:0004592">
    <property type="term" value="F:pantoate-beta-alanine ligase activity"/>
    <property type="evidence" value="ECO:0007669"/>
    <property type="project" value="UniProtKB-EC"/>
</dbReference>
<evidence type="ECO:0000313" key="12">
    <source>
        <dbReference type="EMBL" id="VAX41163.1"/>
    </source>
</evidence>
<comment type="pathway">
    <text evidence="2">Cofactor biosynthesis; (R)-pantothenate biosynthesis; (R)-pantothenate from (R)-pantoate and beta-alanine: step 1/1.</text>
</comment>
<dbReference type="HAMAP" id="MF_00158">
    <property type="entry name" value="PanC"/>
    <property type="match status" value="1"/>
</dbReference>
<gene>
    <name evidence="12" type="ORF">MNBD_PLANCTO02-3006</name>
</gene>
<evidence type="ECO:0000256" key="11">
    <source>
        <dbReference type="ARBA" id="ARBA00055042"/>
    </source>
</evidence>
<dbReference type="Gene3D" id="3.40.50.620">
    <property type="entry name" value="HUPs"/>
    <property type="match status" value="1"/>
</dbReference>
<dbReference type="PANTHER" id="PTHR21299:SF1">
    <property type="entry name" value="PANTOATE--BETA-ALANINE LIGASE"/>
    <property type="match status" value="1"/>
</dbReference>
<accession>A0A3B1DW24</accession>
<evidence type="ECO:0000256" key="1">
    <source>
        <dbReference type="ARBA" id="ARBA00004496"/>
    </source>
</evidence>
<keyword evidence="9" id="KW-0067">ATP-binding</keyword>
<dbReference type="InterPro" id="IPR042176">
    <property type="entry name" value="Pantoate_ligase_C"/>
</dbReference>
<dbReference type="AlphaFoldDB" id="A0A3B1DW24"/>
<evidence type="ECO:0000256" key="6">
    <source>
        <dbReference type="ARBA" id="ARBA00022598"/>
    </source>
</evidence>
<dbReference type="InterPro" id="IPR014729">
    <property type="entry name" value="Rossmann-like_a/b/a_fold"/>
</dbReference>
<keyword evidence="7" id="KW-0566">Pantothenate biosynthesis</keyword>
<dbReference type="EC" id="6.3.2.1" evidence="4"/>
<name>A0A3B1DW24_9ZZZZ</name>
<keyword evidence="8" id="KW-0547">Nucleotide-binding</keyword>
<dbReference type="SUPFAM" id="SSF52374">
    <property type="entry name" value="Nucleotidylyl transferase"/>
    <property type="match status" value="1"/>
</dbReference>
<dbReference type="GO" id="GO:0015940">
    <property type="term" value="P:pantothenate biosynthetic process"/>
    <property type="evidence" value="ECO:0007669"/>
    <property type="project" value="UniProtKB-UniPathway"/>
</dbReference>
<organism evidence="12">
    <name type="scientific">hydrothermal vent metagenome</name>
    <dbReference type="NCBI Taxonomy" id="652676"/>
    <lineage>
        <taxon>unclassified sequences</taxon>
        <taxon>metagenomes</taxon>
        <taxon>ecological metagenomes</taxon>
    </lineage>
</organism>
<comment type="function">
    <text evidence="11">Catalyzes the condensation of pantoate with beta-alanine in an ATP-dependent reaction via a pantoyl-adenylate intermediate.</text>
</comment>
<keyword evidence="5" id="KW-0963">Cytoplasm</keyword>
<dbReference type="GO" id="GO:0005737">
    <property type="term" value="C:cytoplasm"/>
    <property type="evidence" value="ECO:0007669"/>
    <property type="project" value="UniProtKB-SubCell"/>
</dbReference>
<evidence type="ECO:0000256" key="8">
    <source>
        <dbReference type="ARBA" id="ARBA00022741"/>
    </source>
</evidence>
<comment type="similarity">
    <text evidence="3">Belongs to the pantothenate synthetase family.</text>
</comment>
<dbReference type="PANTHER" id="PTHR21299">
    <property type="entry name" value="CYTIDYLATE KINASE/PANTOATE-BETA-ALANINE LIGASE"/>
    <property type="match status" value="1"/>
</dbReference>
<evidence type="ECO:0000256" key="5">
    <source>
        <dbReference type="ARBA" id="ARBA00022490"/>
    </source>
</evidence>
<dbReference type="UniPathway" id="UPA00028">
    <property type="reaction ID" value="UER00005"/>
</dbReference>
<dbReference type="NCBIfam" id="TIGR00018">
    <property type="entry name" value="panC"/>
    <property type="match status" value="1"/>
</dbReference>
<dbReference type="NCBIfam" id="TIGR00125">
    <property type="entry name" value="cyt_tran_rel"/>
    <property type="match status" value="1"/>
</dbReference>
<sequence length="288" mass="31850">MVANFSVVQTISDVRSHVHSAQKQGKSVGVVPTMGALHAGHISLLQEARKQSDFVIATIFVNPTQFAPHEDLEKYPRPQEADLQICRDEKVDLVFMPPPAEMYPEGFSSLVDVGGISSLLEGEHRPNHFRGVTTVVLKLFHITSPDAAFFGQKDYQQQLLIKKMCKDLNLSTKIITCPTLRAPDGLALSSRNQYLSKTERQEALSLFQTLQFACTTLQNGETNISKVIDAMKSKLALTPNISIDYVTIRHPETLAELQKTIPQMVALVAATVGKTRLIDNIIISVTIQ</sequence>
<dbReference type="CDD" id="cd00560">
    <property type="entry name" value="PanC"/>
    <property type="match status" value="1"/>
</dbReference>
<evidence type="ECO:0000256" key="7">
    <source>
        <dbReference type="ARBA" id="ARBA00022655"/>
    </source>
</evidence>
<comment type="catalytic activity">
    <reaction evidence="10">
        <text>(R)-pantoate + beta-alanine + ATP = (R)-pantothenate + AMP + diphosphate + H(+)</text>
        <dbReference type="Rhea" id="RHEA:10912"/>
        <dbReference type="ChEBI" id="CHEBI:15378"/>
        <dbReference type="ChEBI" id="CHEBI:15980"/>
        <dbReference type="ChEBI" id="CHEBI:29032"/>
        <dbReference type="ChEBI" id="CHEBI:30616"/>
        <dbReference type="ChEBI" id="CHEBI:33019"/>
        <dbReference type="ChEBI" id="CHEBI:57966"/>
        <dbReference type="ChEBI" id="CHEBI:456215"/>
        <dbReference type="EC" id="6.3.2.1"/>
    </reaction>
</comment>
<dbReference type="InterPro" id="IPR003721">
    <property type="entry name" value="Pantoate_ligase"/>
</dbReference>
<dbReference type="FunFam" id="3.30.1300.10:FF:000001">
    <property type="entry name" value="Pantothenate synthetase"/>
    <property type="match status" value="1"/>
</dbReference>
<keyword evidence="6 12" id="KW-0436">Ligase</keyword>
<evidence type="ECO:0000256" key="2">
    <source>
        <dbReference type="ARBA" id="ARBA00004990"/>
    </source>
</evidence>
<evidence type="ECO:0000256" key="3">
    <source>
        <dbReference type="ARBA" id="ARBA00009256"/>
    </source>
</evidence>